<feature type="chain" id="PRO_5024325266" evidence="4">
    <location>
        <begin position="21"/>
        <end position="847"/>
    </location>
</feature>
<dbReference type="AlphaFoldDB" id="A0A5M8P3V9"/>
<dbReference type="SUPFAM" id="SSF49899">
    <property type="entry name" value="Concanavalin A-like lectins/glucanases"/>
    <property type="match status" value="1"/>
</dbReference>
<dbReference type="Gene3D" id="2.60.120.200">
    <property type="match status" value="1"/>
</dbReference>
<keyword evidence="4" id="KW-0732">Signal</keyword>
<dbReference type="InterPro" id="IPR050738">
    <property type="entry name" value="Sulfatase"/>
</dbReference>
<dbReference type="InterPro" id="IPR013320">
    <property type="entry name" value="ConA-like_dom_sf"/>
</dbReference>
<organism evidence="6 7">
    <name type="scientific">Candidatus Ordinivivax streblomastigis</name>
    <dbReference type="NCBI Taxonomy" id="2540710"/>
    <lineage>
        <taxon>Bacteria</taxon>
        <taxon>Pseudomonadati</taxon>
        <taxon>Bacteroidota</taxon>
        <taxon>Bacteroidia</taxon>
        <taxon>Bacteroidales</taxon>
        <taxon>Candidatus Ordinivivax</taxon>
    </lineage>
</organism>
<dbReference type="Pfam" id="PF13385">
    <property type="entry name" value="Laminin_G_3"/>
    <property type="match status" value="1"/>
</dbReference>
<evidence type="ECO:0000313" key="6">
    <source>
        <dbReference type="EMBL" id="KAA6303006.1"/>
    </source>
</evidence>
<accession>A0A5M8P3V9</accession>
<proteinExistence type="inferred from homology"/>
<dbReference type="GO" id="GO:0004065">
    <property type="term" value="F:arylsulfatase activity"/>
    <property type="evidence" value="ECO:0007669"/>
    <property type="project" value="UniProtKB-EC"/>
</dbReference>
<dbReference type="Pfam" id="PF00884">
    <property type="entry name" value="Sulfatase"/>
    <property type="match status" value="1"/>
</dbReference>
<keyword evidence="2 6" id="KW-0378">Hydrolase</keyword>
<gene>
    <name evidence="6" type="ORF">EZS26_000901</name>
</gene>
<dbReference type="CDD" id="cd16025">
    <property type="entry name" value="PAS_like"/>
    <property type="match status" value="1"/>
</dbReference>
<feature type="domain" description="Sulfatase N-terminal" evidence="5">
    <location>
        <begin position="24"/>
        <end position="433"/>
    </location>
</feature>
<comment type="caution">
    <text evidence="6">The sequence shown here is derived from an EMBL/GenBank/DDBJ whole genome shotgun (WGS) entry which is preliminary data.</text>
</comment>
<dbReference type="InterPro" id="IPR000917">
    <property type="entry name" value="Sulfatase_N"/>
</dbReference>
<dbReference type="EMBL" id="SNRX01000004">
    <property type="protein sequence ID" value="KAA6303006.1"/>
    <property type="molecule type" value="Genomic_DNA"/>
</dbReference>
<protein>
    <submittedName>
        <fullName evidence="6">Arylsulfatase</fullName>
        <ecNumber evidence="6">3.1.6.1</ecNumber>
    </submittedName>
</protein>
<reference evidence="6 7" key="1">
    <citation type="submission" date="2019-03" db="EMBL/GenBank/DDBJ databases">
        <title>Single cell metagenomics reveals metabolic interactions within the superorganism composed of flagellate Streblomastix strix and complex community of Bacteroidetes bacteria on its surface.</title>
        <authorList>
            <person name="Treitli S.C."/>
            <person name="Kolisko M."/>
            <person name="Husnik F."/>
            <person name="Keeling P."/>
            <person name="Hampl V."/>
        </authorList>
    </citation>
    <scope>NUCLEOTIDE SEQUENCE [LARGE SCALE GENOMIC DNA]</scope>
    <source>
        <strain evidence="6">St1</strain>
    </source>
</reference>
<evidence type="ECO:0000259" key="5">
    <source>
        <dbReference type="Pfam" id="PF00884"/>
    </source>
</evidence>
<sequence>MNKKYLTIAALSSMAAVAQAGNKPNIVLILVDDLGYSDLACYGGEINTPNLDQLASEGVRFTQFYNSARSCPSRASLLTGLYAQQVGITGMGLSLTDNCVTIPEALKSANYQTGMAGKWHLSLTQGRGNKEEQMQWLAHRADYGDFAPRATYPSNRGFDEHWGNIWGVADYFDPFSLVHNEEPITTVPPNFYMTDFVTDKTIDMITNFSQQDDPFFMYVAFTAPHWPLHAKPEDIAKYKGKYDAGWDVLRQTRYDKMVELGLIDPAQTPFSANESKRSWVNETNKEWLSKNMEVHAAMVDCVDQGVGRIIDKLKESGEYDNTIILFMSDNGASSENYTIGDFDRPDRLRDGTTIVHNAPEPGAENTYNYIANGWAGAVNTPFRYWKVETFHGGTATPCIVRLPAGMTQAQAGSIIRQPGHFIDLMPTCLDWAEATYPATYNGHTIQPLAPEARSLKPLLENPSLQQDDRIFFWEHENGRGVRVGDWRLVSLRNSSWELYDLSTDLSETHNVAVEYPTKVRELKTLWNDWARRVGLTVVDDALDTAVELAFYYPFDETVDDASDNHYSLTASANGHSFDDGKYGKALSLNGNAQYLDLNTTGIVNTGNTQYTVCAWIYDEETVIPSSGTPENGYYFRDEILLAQKDNAGTGRIVFYTRVENPTSGGEPRFLFNNFLGNRQNPSTPGLFERGKWKHVVLLCDPINKNVTYYVDGVRDLTVSTNTFEACTGGFRIGGHKTGKDYWHGKIDELYFFKGLLSKEDILKIKDDTYFEASNPTAIQTTNAPVVNIIIEKGKIQATFAGNASVKLYSATGSLLDETTANGIYTHTVKQGIYILSVAGKSYKVIVK</sequence>
<evidence type="ECO:0000256" key="1">
    <source>
        <dbReference type="ARBA" id="ARBA00008779"/>
    </source>
</evidence>
<dbReference type="GO" id="GO:0005975">
    <property type="term" value="P:carbohydrate metabolic process"/>
    <property type="evidence" value="ECO:0007669"/>
    <property type="project" value="UniProtKB-ARBA"/>
</dbReference>
<dbReference type="EC" id="3.1.6.1" evidence="6"/>
<dbReference type="PANTHER" id="PTHR42693:SF53">
    <property type="entry name" value="ENDO-4-O-SULFATASE"/>
    <property type="match status" value="1"/>
</dbReference>
<dbReference type="InterPro" id="IPR017850">
    <property type="entry name" value="Alkaline_phosphatase_core_sf"/>
</dbReference>
<evidence type="ECO:0000256" key="2">
    <source>
        <dbReference type="ARBA" id="ARBA00022801"/>
    </source>
</evidence>
<evidence type="ECO:0000256" key="3">
    <source>
        <dbReference type="PIRSR" id="PIRSR600917-52"/>
    </source>
</evidence>
<dbReference type="Proteomes" id="UP000324575">
    <property type="component" value="Unassembled WGS sequence"/>
</dbReference>
<feature type="modified residue" description="3-oxoalanine (Ser)" evidence="3">
    <location>
        <position position="70"/>
    </location>
</feature>
<dbReference type="SUPFAM" id="SSF53649">
    <property type="entry name" value="Alkaline phosphatase-like"/>
    <property type="match status" value="1"/>
</dbReference>
<dbReference type="GO" id="GO:0004553">
    <property type="term" value="F:hydrolase activity, hydrolyzing O-glycosyl compounds"/>
    <property type="evidence" value="ECO:0007669"/>
    <property type="project" value="UniProtKB-ARBA"/>
</dbReference>
<comment type="similarity">
    <text evidence="1">Belongs to the sulfatase family.</text>
</comment>
<dbReference type="PANTHER" id="PTHR42693">
    <property type="entry name" value="ARYLSULFATASE FAMILY MEMBER"/>
    <property type="match status" value="1"/>
</dbReference>
<dbReference type="Gene3D" id="3.30.1120.10">
    <property type="match status" value="1"/>
</dbReference>
<name>A0A5M8P3V9_9BACT</name>
<evidence type="ECO:0000313" key="7">
    <source>
        <dbReference type="Proteomes" id="UP000324575"/>
    </source>
</evidence>
<comment type="PTM">
    <text evidence="3">The conversion to 3-oxoalanine (also known as C-formylglycine, FGly), of a serine or cysteine residue in prokaryotes and of a cysteine residue in eukaryotes, is critical for catalytic activity.</text>
</comment>
<evidence type="ECO:0000256" key="4">
    <source>
        <dbReference type="SAM" id="SignalP"/>
    </source>
</evidence>
<feature type="signal peptide" evidence="4">
    <location>
        <begin position="1"/>
        <end position="20"/>
    </location>
</feature>
<dbReference type="Gene3D" id="3.40.720.10">
    <property type="entry name" value="Alkaline Phosphatase, subunit A"/>
    <property type="match status" value="1"/>
</dbReference>